<comment type="caution">
    <text evidence="1">The sequence shown here is derived from an EMBL/GenBank/DDBJ whole genome shotgun (WGS) entry which is preliminary data.</text>
</comment>
<reference evidence="2" key="1">
    <citation type="journal article" date="2020" name="Toxins">
        <title>Phylogenomic Analysis of Secondary Metabolism in the Toxic Cyanobacterial Genera Anabaena, Dolichospermum and Aphanizomenon.</title>
        <authorList>
            <person name="Oesterholm J."/>
            <person name="Popin R.V."/>
            <person name="Fewer D.P."/>
            <person name="Sivonen K."/>
        </authorList>
    </citation>
    <scope>NUCLEOTIDE SEQUENCE [LARGE SCALE GENOMIC DNA]</scope>
    <source>
        <strain evidence="2">UHCC 0037</strain>
    </source>
</reference>
<name>A0ACC7SAL7_DOLFA</name>
<evidence type="ECO:0000313" key="1">
    <source>
        <dbReference type="EMBL" id="MTJ45578.1"/>
    </source>
</evidence>
<dbReference type="EMBL" id="VILF01000006">
    <property type="protein sequence ID" value="MTJ45578.1"/>
    <property type="molecule type" value="Genomic_DNA"/>
</dbReference>
<organism evidence="1 2">
    <name type="scientific">Dolichospermum flos-aquae UHCC 0037</name>
    <dbReference type="NCBI Taxonomy" id="2590026"/>
    <lineage>
        <taxon>Bacteria</taxon>
        <taxon>Bacillati</taxon>
        <taxon>Cyanobacteriota</taxon>
        <taxon>Cyanophyceae</taxon>
        <taxon>Nostocales</taxon>
        <taxon>Aphanizomenonaceae</taxon>
        <taxon>Dolichospermum</taxon>
    </lineage>
</organism>
<proteinExistence type="predicted"/>
<dbReference type="Proteomes" id="UP001517388">
    <property type="component" value="Unassembled WGS sequence"/>
</dbReference>
<keyword evidence="2" id="KW-1185">Reference proteome</keyword>
<accession>A0ACC7SAL7</accession>
<evidence type="ECO:0000313" key="2">
    <source>
        <dbReference type="Proteomes" id="UP001517388"/>
    </source>
</evidence>
<gene>
    <name evidence="1" type="ORF">FJR39_21605</name>
</gene>
<protein>
    <submittedName>
        <fullName evidence="1">Uncharacterized protein</fullName>
    </submittedName>
</protein>
<sequence>MTPEELLNQISDGIWINKGGLKVPDDVVQALQRKEDWFDGLNPVVYSKNNLPDIKGILNFFSEQELDQEVSFAATEILQSCYGVNKVVNSKVHDNPQASGENKLDLLAGQATKPDDYTAAVEVNNLFMNWGNIVKSNYTNNSDDIFLRIKSIEETNKNWFQDKVDDLKAQVLAAYDDLMSRFDEQEDPVPQEVRNHFIAVREKTEQNFSEAITEFPQDNDNLVNIFLGLFNKLKEELNNILQQIKETIFGKDESKAAKVEARQENKGKVDIIKFLKSKVIRPTMVGIRRLFTQGKKLVEFKDQANYAQDNLKSQFGSVVSNYGAITPVPTPTNLDVVNMLCKIAESLLSTFILKGISLPRAFFDAIKNTVVSVITKRLSIPASEAIRYITGGMLKSAKDLLPAVFNNTGMFAGAWGLLTACAPYILAAAIIIIIAINMAKKNQLGNFIWLLGIKENQIEPDLGIARVSGDSLERMKCLKEFKLDFLEETNKQYQYLYALTFKSENLSRSFDMTEEMPIILSEEAAKIIRDGFSYLEDMPPY</sequence>